<organism evidence="2 3">
    <name type="scientific">Seiridium cardinale</name>
    <dbReference type="NCBI Taxonomy" id="138064"/>
    <lineage>
        <taxon>Eukaryota</taxon>
        <taxon>Fungi</taxon>
        <taxon>Dikarya</taxon>
        <taxon>Ascomycota</taxon>
        <taxon>Pezizomycotina</taxon>
        <taxon>Sordariomycetes</taxon>
        <taxon>Xylariomycetidae</taxon>
        <taxon>Amphisphaeriales</taxon>
        <taxon>Sporocadaceae</taxon>
        <taxon>Seiridium</taxon>
    </lineage>
</organism>
<evidence type="ECO:0000313" key="2">
    <source>
        <dbReference type="EMBL" id="KAK9780755.1"/>
    </source>
</evidence>
<feature type="region of interest" description="Disordered" evidence="1">
    <location>
        <begin position="67"/>
        <end position="97"/>
    </location>
</feature>
<reference evidence="2 3" key="1">
    <citation type="submission" date="2024-02" db="EMBL/GenBank/DDBJ databases">
        <title>First draft genome assembly of two strains of Seiridium cardinale.</title>
        <authorList>
            <person name="Emiliani G."/>
            <person name="Scali E."/>
        </authorList>
    </citation>
    <scope>NUCLEOTIDE SEQUENCE [LARGE SCALE GENOMIC DNA]</scope>
    <source>
        <strain evidence="2 3">BM-138-000479</strain>
    </source>
</reference>
<keyword evidence="3" id="KW-1185">Reference proteome</keyword>
<gene>
    <name evidence="2" type="ORF">SCAR479_01941</name>
</gene>
<dbReference type="Proteomes" id="UP001465668">
    <property type="component" value="Unassembled WGS sequence"/>
</dbReference>
<evidence type="ECO:0000256" key="1">
    <source>
        <dbReference type="SAM" id="MobiDB-lite"/>
    </source>
</evidence>
<name>A0ABR2Y3U7_9PEZI</name>
<protein>
    <submittedName>
        <fullName evidence="2">Uncharacterized protein</fullName>
    </submittedName>
</protein>
<accession>A0ABR2Y3U7</accession>
<feature type="region of interest" description="Disordered" evidence="1">
    <location>
        <begin position="22"/>
        <end position="48"/>
    </location>
</feature>
<dbReference type="EMBL" id="JARVKM010000005">
    <property type="protein sequence ID" value="KAK9780755.1"/>
    <property type="molecule type" value="Genomic_DNA"/>
</dbReference>
<proteinExistence type="predicted"/>
<sequence>MVQPVEKQKWVRQASVWQTKLFSPDGSDLHASKELGSARPGRGSTHGHVKDSWIELLRALAADPIGTHGSPMADRTPLHSRGGGGSATFTLKTHKGA</sequence>
<comment type="caution">
    <text evidence="2">The sequence shown here is derived from an EMBL/GenBank/DDBJ whole genome shotgun (WGS) entry which is preliminary data.</text>
</comment>
<evidence type="ECO:0000313" key="3">
    <source>
        <dbReference type="Proteomes" id="UP001465668"/>
    </source>
</evidence>